<accession>A0A401TBV5</accession>
<comment type="caution">
    <text evidence="2">The sequence shown here is derived from an EMBL/GenBank/DDBJ whole genome shotgun (WGS) entry which is preliminary data.</text>
</comment>
<dbReference type="AlphaFoldDB" id="A0A401TBV5"/>
<feature type="non-terminal residue" evidence="2">
    <location>
        <position position="1"/>
    </location>
</feature>
<proteinExistence type="predicted"/>
<evidence type="ECO:0000313" key="2">
    <source>
        <dbReference type="EMBL" id="GCC40141.1"/>
    </source>
</evidence>
<evidence type="ECO:0000256" key="1">
    <source>
        <dbReference type="SAM" id="MobiDB-lite"/>
    </source>
</evidence>
<protein>
    <submittedName>
        <fullName evidence="2">Uncharacterized protein</fullName>
    </submittedName>
</protein>
<evidence type="ECO:0000313" key="3">
    <source>
        <dbReference type="Proteomes" id="UP000287033"/>
    </source>
</evidence>
<reference evidence="2 3" key="1">
    <citation type="journal article" date="2018" name="Nat. Ecol. Evol.">
        <title>Shark genomes provide insights into elasmobranch evolution and the origin of vertebrates.</title>
        <authorList>
            <person name="Hara Y"/>
            <person name="Yamaguchi K"/>
            <person name="Onimaru K"/>
            <person name="Kadota M"/>
            <person name="Koyanagi M"/>
            <person name="Keeley SD"/>
            <person name="Tatsumi K"/>
            <person name="Tanaka K"/>
            <person name="Motone F"/>
            <person name="Kageyama Y"/>
            <person name="Nozu R"/>
            <person name="Adachi N"/>
            <person name="Nishimura O"/>
            <person name="Nakagawa R"/>
            <person name="Tanegashima C"/>
            <person name="Kiyatake I"/>
            <person name="Matsumoto R"/>
            <person name="Murakumo K"/>
            <person name="Nishida K"/>
            <person name="Terakita A"/>
            <person name="Kuratani S"/>
            <person name="Sato K"/>
            <person name="Hyodo S Kuraku.S."/>
        </authorList>
    </citation>
    <scope>NUCLEOTIDE SEQUENCE [LARGE SCALE GENOMIC DNA]</scope>
</reference>
<sequence>RTVTFGPFRQRSAGRADGPRRSGNVRAFPSAPGWWRGRGARGVFGPFRQRSGCPALNRSPGGLREGEAVGGRNEPGETENIKENKNLQRAFHWVEKTRKEESFEDCQH</sequence>
<organism evidence="2 3">
    <name type="scientific">Chiloscyllium punctatum</name>
    <name type="common">Brownbanded bambooshark</name>
    <name type="synonym">Hemiscyllium punctatum</name>
    <dbReference type="NCBI Taxonomy" id="137246"/>
    <lineage>
        <taxon>Eukaryota</taxon>
        <taxon>Metazoa</taxon>
        <taxon>Chordata</taxon>
        <taxon>Craniata</taxon>
        <taxon>Vertebrata</taxon>
        <taxon>Chondrichthyes</taxon>
        <taxon>Elasmobranchii</taxon>
        <taxon>Galeomorphii</taxon>
        <taxon>Galeoidea</taxon>
        <taxon>Orectolobiformes</taxon>
        <taxon>Hemiscylliidae</taxon>
        <taxon>Chiloscyllium</taxon>
    </lineage>
</organism>
<keyword evidence="3" id="KW-1185">Reference proteome</keyword>
<feature type="region of interest" description="Disordered" evidence="1">
    <location>
        <begin position="51"/>
        <end position="85"/>
    </location>
</feature>
<feature type="region of interest" description="Disordered" evidence="1">
    <location>
        <begin position="1"/>
        <end position="30"/>
    </location>
</feature>
<gene>
    <name evidence="2" type="ORF">chiPu_0023957</name>
</gene>
<name>A0A401TBV5_CHIPU</name>
<dbReference type="EMBL" id="BEZZ01030102">
    <property type="protein sequence ID" value="GCC40141.1"/>
    <property type="molecule type" value="Genomic_DNA"/>
</dbReference>
<dbReference type="Proteomes" id="UP000287033">
    <property type="component" value="Unassembled WGS sequence"/>
</dbReference>